<protein>
    <submittedName>
        <fullName evidence="2">Membrane protein</fullName>
    </submittedName>
</protein>
<reference evidence="2 3" key="1">
    <citation type="submission" date="2019-07" db="EMBL/GenBank/DDBJ databases">
        <authorList>
            <person name="Mandava P."/>
            <person name="Ferry J.C."/>
            <person name="Fallon S.M."/>
            <person name="Hajdenberg M."/>
            <person name="Sharma E."/>
            <person name="Shaffer C.D."/>
            <person name="Weston-Hafer K.A."/>
            <person name="Garlena R.A."/>
            <person name="Russell D.A."/>
            <person name="Pope W.H."/>
            <person name="Jacobs-Sera D."/>
            <person name="Hatfull G.F."/>
        </authorList>
    </citation>
    <scope>NUCLEOTIDE SEQUENCE [LARGE SCALE GENOMIC DNA]</scope>
</reference>
<organism evidence="2 3">
    <name type="scientific">Streptomyces phage Zuko</name>
    <dbReference type="NCBI Taxonomy" id="2601695"/>
    <lineage>
        <taxon>Viruses</taxon>
        <taxon>Duplodnaviria</taxon>
        <taxon>Heunggongvirae</taxon>
        <taxon>Uroviricota</taxon>
        <taxon>Caudoviricetes</taxon>
        <taxon>Zukovirus</taxon>
        <taxon>Zukovirus zuko</taxon>
    </lineage>
</organism>
<evidence type="ECO:0000313" key="2">
    <source>
        <dbReference type="EMBL" id="QEQ93639.1"/>
    </source>
</evidence>
<keyword evidence="1" id="KW-0812">Transmembrane</keyword>
<proteinExistence type="predicted"/>
<keyword evidence="1" id="KW-0472">Membrane</keyword>
<feature type="transmembrane region" description="Helical" evidence="1">
    <location>
        <begin position="86"/>
        <end position="109"/>
    </location>
</feature>
<sequence>MTLEDWDRPELQCRDESCRAYQAGIPHTTDESHREVLAVLRDMRATPTYGNQEFGHRAKDERRPYLSPAYKAMLDAQERKPDRVHWVWFFLAAVLVIGPLEFWAVWLMWQ</sequence>
<dbReference type="EMBL" id="MN204493">
    <property type="protein sequence ID" value="QEQ93639.1"/>
    <property type="molecule type" value="Genomic_DNA"/>
</dbReference>
<keyword evidence="1" id="KW-1133">Transmembrane helix</keyword>
<keyword evidence="3" id="KW-1185">Reference proteome</keyword>
<accession>A0A5J6D761</accession>
<name>A0A5J6D761_9CAUD</name>
<evidence type="ECO:0000313" key="3">
    <source>
        <dbReference type="Proteomes" id="UP000327392"/>
    </source>
</evidence>
<gene>
    <name evidence="2" type="primary">61</name>
    <name evidence="2" type="ORF">SEA_ZUKO_61</name>
</gene>
<dbReference type="Proteomes" id="UP000327392">
    <property type="component" value="Segment"/>
</dbReference>
<evidence type="ECO:0000256" key="1">
    <source>
        <dbReference type="SAM" id="Phobius"/>
    </source>
</evidence>
<dbReference type="GeneID" id="77931415"/>
<dbReference type="RefSeq" id="YP_010655552.1">
    <property type="nucleotide sequence ID" value="NC_070829.1"/>
</dbReference>
<dbReference type="KEGG" id="vg:77931415"/>